<proteinExistence type="predicted"/>
<protein>
    <submittedName>
        <fullName evidence="1">Uncharacterized protein</fullName>
    </submittedName>
</protein>
<organism evidence="1 2">
    <name type="scientific">Pyrenophora tritici-repentis</name>
    <dbReference type="NCBI Taxonomy" id="45151"/>
    <lineage>
        <taxon>Eukaryota</taxon>
        <taxon>Fungi</taxon>
        <taxon>Dikarya</taxon>
        <taxon>Ascomycota</taxon>
        <taxon>Pezizomycotina</taxon>
        <taxon>Dothideomycetes</taxon>
        <taxon>Pleosporomycetidae</taxon>
        <taxon>Pleosporales</taxon>
        <taxon>Pleosporineae</taxon>
        <taxon>Pleosporaceae</taxon>
        <taxon>Pyrenophora</taxon>
    </lineage>
</organism>
<evidence type="ECO:0000313" key="2">
    <source>
        <dbReference type="Proteomes" id="UP000245464"/>
    </source>
</evidence>
<name>A0A5M9LHS9_9PLEO</name>
<dbReference type="Proteomes" id="UP000245464">
    <property type="component" value="Chromosome 2"/>
</dbReference>
<dbReference type="AlphaFoldDB" id="A0A5M9LHS9"/>
<dbReference type="GeneID" id="6341103"/>
<dbReference type="RefSeq" id="XP_001933212.2">
    <property type="nucleotide sequence ID" value="XM_001933177.2"/>
</dbReference>
<evidence type="ECO:0000313" key="1">
    <source>
        <dbReference type="EMBL" id="KAF7574846.1"/>
    </source>
</evidence>
<reference evidence="1" key="1">
    <citation type="journal article" date="2018" name="BMC Genomics">
        <title>Comparative genomics of the wheat fungal pathogen Pyrenophora tritici-repentis reveals chromosomal variations and genome plasticity.</title>
        <authorList>
            <person name="Moolhuijzen P."/>
            <person name="See P.T."/>
            <person name="Hane J.K."/>
            <person name="Shi G."/>
            <person name="Liu Z."/>
            <person name="Oliver R.P."/>
            <person name="Moffat C.S."/>
        </authorList>
    </citation>
    <scope>NUCLEOTIDE SEQUENCE [LARGE SCALE GENOMIC DNA]</scope>
    <source>
        <strain evidence="1">M4</strain>
    </source>
</reference>
<dbReference type="KEGG" id="ptrr:6341103"/>
<comment type="caution">
    <text evidence="1">The sequence shown here is derived from an EMBL/GenBank/DDBJ whole genome shotgun (WGS) entry which is preliminary data.</text>
</comment>
<dbReference type="EMBL" id="NQIK02000002">
    <property type="protein sequence ID" value="KAF7574846.1"/>
    <property type="molecule type" value="Genomic_DNA"/>
</dbReference>
<gene>
    <name evidence="1" type="ORF">PtrM4_064700</name>
</gene>
<sequence length="38" mass="4425">MGVQKRTRKFAVTKKIIGQRDARLYATMRPATPPLHMR</sequence>
<accession>A0A5M9LHS9</accession>